<dbReference type="PANTHER" id="PTHR46579">
    <property type="entry name" value="F5/8 TYPE C DOMAIN-CONTAINING PROTEIN-RELATED"/>
    <property type="match status" value="1"/>
</dbReference>
<dbReference type="PANTHER" id="PTHR46579:SF1">
    <property type="entry name" value="F5_8 TYPE C DOMAIN-CONTAINING PROTEIN"/>
    <property type="match status" value="1"/>
</dbReference>
<evidence type="ECO:0000313" key="2">
    <source>
        <dbReference type="Proteomes" id="UP001498398"/>
    </source>
</evidence>
<comment type="caution">
    <text evidence="1">The sequence shown here is derived from an EMBL/GenBank/DDBJ whole genome shotgun (WGS) entry which is preliminary data.</text>
</comment>
<dbReference type="Proteomes" id="UP001498398">
    <property type="component" value="Unassembled WGS sequence"/>
</dbReference>
<keyword evidence="2" id="KW-1185">Reference proteome</keyword>
<organism evidence="1 2">
    <name type="scientific">Marasmiellus scandens</name>
    <dbReference type="NCBI Taxonomy" id="2682957"/>
    <lineage>
        <taxon>Eukaryota</taxon>
        <taxon>Fungi</taxon>
        <taxon>Dikarya</taxon>
        <taxon>Basidiomycota</taxon>
        <taxon>Agaricomycotina</taxon>
        <taxon>Agaricomycetes</taxon>
        <taxon>Agaricomycetidae</taxon>
        <taxon>Agaricales</taxon>
        <taxon>Marasmiineae</taxon>
        <taxon>Omphalotaceae</taxon>
        <taxon>Marasmiellus</taxon>
    </lineage>
</organism>
<sequence length="498" mass="57016">MACQLKHTGEKVPRKIFETLLLGPQLQALFRSPEGSTARQYRDQKTQDILASLVGIDSDDRIYDDIFCGEDYLKLLNAPVNLKADDTVFMMSFDGAQLYQNKQSDMWIWIFVILDVHPNLHYKNKRILVGGTIPGPKKPKNIDSFLFCTFHHIRALQCENNGAGLKVWDANKNKITTTRPIPIIFNADTVGLPDLDGRVGHHGARSCRLGCNMKGRHKPGSGIYYSAHLCPHNYAVDGCTHPDILPEEITSTTAEQYNSDLTKVILAGNHEEYIKVRKETGISKPSILLGLDPSQMLQIPYCFTVDLMHLFLNLATLFLALWRGTIDCAHETDDKSSWDWRVLIKDIWKEHGQAVADATPYFPSSFHRPPRNPAEKISSGYKTQEFYLYLFGLGPAVFRNILPEKYYQNFCCIVRAVRPLMQRTITGKQWTDGYEHMLQFLPEFEQLYYQRRPDRLHFCQPVIHTCVHAYLEVLRLGPGPYYTQYTLERIIGDIGKEV</sequence>
<dbReference type="EMBL" id="JBANRG010000046">
    <property type="protein sequence ID" value="KAK7445774.1"/>
    <property type="molecule type" value="Genomic_DNA"/>
</dbReference>
<accession>A0ABR1J322</accession>
<reference evidence="1 2" key="1">
    <citation type="submission" date="2024-01" db="EMBL/GenBank/DDBJ databases">
        <title>A draft genome for the cacao thread blight pathogen Marasmiellus scandens.</title>
        <authorList>
            <person name="Baruah I.K."/>
            <person name="Leung J."/>
            <person name="Bukari Y."/>
            <person name="Amoako-Attah I."/>
            <person name="Meinhardt L.W."/>
            <person name="Bailey B.A."/>
            <person name="Cohen S.P."/>
        </authorList>
    </citation>
    <scope>NUCLEOTIDE SEQUENCE [LARGE SCALE GENOMIC DNA]</scope>
    <source>
        <strain evidence="1 2">GH-19</strain>
    </source>
</reference>
<evidence type="ECO:0000313" key="1">
    <source>
        <dbReference type="EMBL" id="KAK7445774.1"/>
    </source>
</evidence>
<proteinExistence type="predicted"/>
<gene>
    <name evidence="1" type="ORF">VKT23_014770</name>
</gene>
<name>A0ABR1J322_9AGAR</name>
<protein>
    <submittedName>
        <fullName evidence="1">Uncharacterized protein</fullName>
    </submittedName>
</protein>